<name>A0ABU8VJA5_9BURK</name>
<dbReference type="SUPFAM" id="SSF48452">
    <property type="entry name" value="TPR-like"/>
    <property type="match status" value="1"/>
</dbReference>
<sequence>MIETPTVRRGFVRAPWRSAVQALAVSSAVLFANTAFADDPDIARAQQLVREGKYQDAYGLLSPFESANAGDAEFSYLLGRAALGTQQPEKAKALFQRSLAGRPDFVPAHLGLGRAYFALGAYAEAKIEFETVFRFENLPPDVRSQAEVYDQAARQSLDENRPLSGFGYAEMGIGQYRVNETVGTNALGGGDRRDTFYNARAGGGFNYALQNGYAIDGTLDYRYRYYDNSDSRSDSDLRWRLAGSKALGENNLSAGFRGRTSYRGDGNYRNDVSIFTDYRMRHDPDNQFTFGGDIRRRNYPEGPERNRSRTTALLSAGWVNSFMDGKGSLSLTGHAGRNYATSRPDGDSNVFGATAALDFTVSNTLSWGGFVWWERDLFASDNIHFHPDTADNTVLLRRRDNLYEVGAYVVWEFMPTWSLRPELLWIRDQSNSIGFNYSSTELWVNLRKSF</sequence>
<reference evidence="2 3" key="1">
    <citation type="submission" date="2024-03" db="EMBL/GenBank/DDBJ databases">
        <title>Novel species of the genus Variovorax.</title>
        <authorList>
            <person name="Liu Q."/>
            <person name="Xin Y.-H."/>
        </authorList>
    </citation>
    <scope>NUCLEOTIDE SEQUENCE [LARGE SCALE GENOMIC DNA]</scope>
    <source>
        <strain evidence="2 3">KACC 18899</strain>
    </source>
</reference>
<evidence type="ECO:0000313" key="3">
    <source>
        <dbReference type="Proteomes" id="UP001365846"/>
    </source>
</evidence>
<accession>A0ABU8VJA5</accession>
<protein>
    <submittedName>
        <fullName evidence="2">Tetratricopeptide repeat protein</fullName>
    </submittedName>
</protein>
<dbReference type="EMBL" id="JBBKZU010000009">
    <property type="protein sequence ID" value="MEJ8813688.1"/>
    <property type="molecule type" value="Genomic_DNA"/>
</dbReference>
<gene>
    <name evidence="2" type="ORF">WKW77_21555</name>
</gene>
<evidence type="ECO:0000256" key="1">
    <source>
        <dbReference type="SAM" id="SignalP"/>
    </source>
</evidence>
<feature type="chain" id="PRO_5046198526" evidence="1">
    <location>
        <begin position="38"/>
        <end position="450"/>
    </location>
</feature>
<keyword evidence="3" id="KW-1185">Reference proteome</keyword>
<dbReference type="Proteomes" id="UP001365846">
    <property type="component" value="Unassembled WGS sequence"/>
</dbReference>
<dbReference type="Gene3D" id="1.25.40.10">
    <property type="entry name" value="Tetratricopeptide repeat domain"/>
    <property type="match status" value="1"/>
</dbReference>
<feature type="signal peptide" evidence="1">
    <location>
        <begin position="1"/>
        <end position="37"/>
    </location>
</feature>
<proteinExistence type="predicted"/>
<dbReference type="RefSeq" id="WP_340358923.1">
    <property type="nucleotide sequence ID" value="NZ_JBBKZU010000009.1"/>
</dbReference>
<organism evidence="2 3">
    <name type="scientific">Variovorax ureilyticus</name>
    <dbReference type="NCBI Taxonomy" id="1836198"/>
    <lineage>
        <taxon>Bacteria</taxon>
        <taxon>Pseudomonadati</taxon>
        <taxon>Pseudomonadota</taxon>
        <taxon>Betaproteobacteria</taxon>
        <taxon>Burkholderiales</taxon>
        <taxon>Comamonadaceae</taxon>
        <taxon>Variovorax</taxon>
    </lineage>
</organism>
<dbReference type="Pfam" id="PF14559">
    <property type="entry name" value="TPR_19"/>
    <property type="match status" value="1"/>
</dbReference>
<dbReference type="InterPro" id="IPR011990">
    <property type="entry name" value="TPR-like_helical_dom_sf"/>
</dbReference>
<evidence type="ECO:0000313" key="2">
    <source>
        <dbReference type="EMBL" id="MEJ8813688.1"/>
    </source>
</evidence>
<comment type="caution">
    <text evidence="2">The sequence shown here is derived from an EMBL/GenBank/DDBJ whole genome shotgun (WGS) entry which is preliminary data.</text>
</comment>
<keyword evidence="1" id="KW-0732">Signal</keyword>